<dbReference type="PANTHER" id="PTHR15566:SF9">
    <property type="entry name" value="LOC100125913 PROTEIN"/>
    <property type="match status" value="1"/>
</dbReference>
<comment type="caution">
    <text evidence="2">The sequence shown here is derived from an EMBL/GenBank/DDBJ whole genome shotgun (WGS) entry which is preliminary data.</text>
</comment>
<dbReference type="Proteomes" id="UP000700334">
    <property type="component" value="Unassembled WGS sequence"/>
</dbReference>
<feature type="region of interest" description="Disordered" evidence="1">
    <location>
        <begin position="278"/>
        <end position="365"/>
    </location>
</feature>
<feature type="compositionally biased region" description="Basic and acidic residues" evidence="1">
    <location>
        <begin position="192"/>
        <end position="213"/>
    </location>
</feature>
<dbReference type="InterPro" id="IPR043220">
    <property type="entry name" value="POM121-like_prot_1"/>
</dbReference>
<dbReference type="AlphaFoldDB" id="A0A8J6AKF8"/>
<evidence type="ECO:0000256" key="1">
    <source>
        <dbReference type="SAM" id="MobiDB-lite"/>
    </source>
</evidence>
<reference evidence="2" key="1">
    <citation type="journal article" date="2021" name="Evol. Appl.">
        <title>The genome of the Pyrenean desman and the effects of bottlenecks and inbreeding on the genomic landscape of an endangered species.</title>
        <authorList>
            <person name="Escoda L."/>
            <person name="Castresana J."/>
        </authorList>
    </citation>
    <scope>NUCLEOTIDE SEQUENCE</scope>
    <source>
        <strain evidence="2">IBE-C5619</strain>
    </source>
</reference>
<dbReference type="Pfam" id="PF15229">
    <property type="entry name" value="POM121"/>
    <property type="match status" value="1"/>
</dbReference>
<feature type="region of interest" description="Disordered" evidence="1">
    <location>
        <begin position="168"/>
        <end position="217"/>
    </location>
</feature>
<dbReference type="EMBL" id="JAGFMF010011424">
    <property type="protein sequence ID" value="KAG8523001.1"/>
    <property type="molecule type" value="Genomic_DNA"/>
</dbReference>
<feature type="compositionally biased region" description="Basic and acidic residues" evidence="1">
    <location>
        <begin position="168"/>
        <end position="181"/>
    </location>
</feature>
<feature type="region of interest" description="Disordered" evidence="1">
    <location>
        <begin position="1"/>
        <end position="36"/>
    </location>
</feature>
<dbReference type="OrthoDB" id="6510268at2759"/>
<gene>
    <name evidence="2" type="ORF">J0S82_015441</name>
</gene>
<protein>
    <submittedName>
        <fullName evidence="2">Nuclear envelope pore membrane protein POM 121</fullName>
    </submittedName>
</protein>
<dbReference type="PANTHER" id="PTHR15566">
    <property type="entry name" value="POM121-LIKE"/>
    <property type="match status" value="1"/>
</dbReference>
<name>A0A8J6AKF8_GALPY</name>
<feature type="compositionally biased region" description="Polar residues" evidence="1">
    <location>
        <begin position="339"/>
        <end position="349"/>
    </location>
</feature>
<organism evidence="2 3">
    <name type="scientific">Galemys pyrenaicus</name>
    <name type="common">Iberian desman</name>
    <name type="synonym">Pyrenean desman</name>
    <dbReference type="NCBI Taxonomy" id="202257"/>
    <lineage>
        <taxon>Eukaryota</taxon>
        <taxon>Metazoa</taxon>
        <taxon>Chordata</taxon>
        <taxon>Craniata</taxon>
        <taxon>Vertebrata</taxon>
        <taxon>Euteleostomi</taxon>
        <taxon>Mammalia</taxon>
        <taxon>Eutheria</taxon>
        <taxon>Laurasiatheria</taxon>
        <taxon>Eulipotyphla</taxon>
        <taxon>Talpidae</taxon>
        <taxon>Galemys</taxon>
    </lineage>
</organism>
<feature type="compositionally biased region" description="Polar residues" evidence="1">
    <location>
        <begin position="319"/>
        <end position="328"/>
    </location>
</feature>
<evidence type="ECO:0000313" key="3">
    <source>
        <dbReference type="Proteomes" id="UP000700334"/>
    </source>
</evidence>
<sequence length="411" mass="45579">MGGYLSRSRCRPPPPTQLAEDQRERPKHLCPAHPAGRVPLAERVHSHSAAPSQDQARKLDLVASPRRRLHRRRIVIVRRRQYPIQRARCLFLGVFSSVPWSGPQKKPVLSACGSKMFCTSVTLKMASARGKLTLCLALKQSVTCMWSSLAGHFPNTGVNETLLRTLEESGQRRAQEGKDLSGQDASGKVRAKQQEERPPSASARQDRQGRPSERSGGAQSAFMRLMVNGVLSSFVPRPGPLRRDICHKGLEDSLIKKSQIRFLSSCSKRNAITSSYSSTRGFFPRQRGHAGGGAGESLWDPPSPSPQEPAKKATEESDQPNSSTSGKPQRQVKHEKASDTTSEQKQCLKNCSLPADSSRPRKRKIPLLLPSRRNDPLILPLYPQLGYRITAEDLDLEKKVAIQWINKVLEG</sequence>
<keyword evidence="3" id="KW-1185">Reference proteome</keyword>
<proteinExistence type="predicted"/>
<accession>A0A8J6AKF8</accession>
<evidence type="ECO:0000313" key="2">
    <source>
        <dbReference type="EMBL" id="KAG8523001.1"/>
    </source>
</evidence>